<dbReference type="KEGG" id="bbae:FRD01_18100"/>
<evidence type="ECO:0000256" key="1">
    <source>
        <dbReference type="ARBA" id="ARBA00001917"/>
    </source>
</evidence>
<evidence type="ECO:0000259" key="15">
    <source>
        <dbReference type="PROSITE" id="PS51278"/>
    </source>
</evidence>
<evidence type="ECO:0000256" key="5">
    <source>
        <dbReference type="ARBA" id="ARBA00022630"/>
    </source>
</evidence>
<dbReference type="InterPro" id="IPR050711">
    <property type="entry name" value="ET-N_metabolism_enzyme"/>
</dbReference>
<dbReference type="SUPFAM" id="SSF56235">
    <property type="entry name" value="N-terminal nucleophile aminohydrolases (Ntn hydrolases)"/>
    <property type="match status" value="1"/>
</dbReference>
<keyword evidence="17" id="KW-1185">Reference proteome</keyword>
<evidence type="ECO:0000256" key="9">
    <source>
        <dbReference type="ARBA" id="ARBA00023002"/>
    </source>
</evidence>
<evidence type="ECO:0000256" key="4">
    <source>
        <dbReference type="ARBA" id="ARBA00022605"/>
    </source>
</evidence>
<sequence>MRESQTSPEPIWERERDACGIGFVCDIEGRASHQVLKEGLVALEKLQHRGVVHEDGVSGDGAGVMTQIPWALVEADVPAAVNTSASGRALAQVFLPAEANQDARILQAVRDALSAFDLELLGTREPPVLRDALGERERKIAPRLLQIVIGGKDLEQPLYLARRRIERALADVDGFSVVSMSARTVVYKALVKPSQLSVYYPDLQNPKYQTAVVLFHQRYSTNSAVRWDLAQPLRYLAHNGEINTVHGNINRQLARERGWLVEPKTAGAFESALDDVVPVIQPRGSDSMALDNVLELLSVGSQGKRPNLVGHNLVLAVRALVPEAYETKPLSAAMKAFYRYHAAMLEPWDGPAALVFTNGRSVGAALDRNGLRPLRYWITDERVIVASEAGVVEVPEEKIREKGRLGPGQMLSVNISTGRIFRDHEIRHELEQMGAWEDLVSSHLRELKEPQSLDVPGSEASLVARQKTFGWSREHAERILEPIVFEKREPIGSMGDDTPLAVLSENPQRLYRFFKQSFAQVTNPPIDPIREALVMSLTTRLGSVGSILGGDDPDAALVEFKSPVLGPREFRQIFEQEHFGVHVLDTTWPVASGPDGMVLRLKKIVDEARDAIAAGSQILVLSDANVSAERAPLPILLANGAIHFGLIELGLRMKVAVVCDASDVLEDHDIACLLSFGALLVYPRLAIDSAIEVASRLMPENDAVGTYIAVVEKGLKKIMAKLGISAMASYRGAQTFEILGLNDDLVNSLFKGTPSRIGGVGLEELAAHVLEFHAQAWGEDARLKDQGIYRFRRDGEYHAFNPSVFKPLHKAVREQDSAAFEEYRRAVDERPPMALRDLLTWESNPIPLDEVESADEIVKRFCTQAMSFGALSKETHETLAVAMNRIGAKSNSGEGGEDHARFGPYGAKAEGRMLGAWQPDATDVASSAIKQVASGRFGVTPSYLVSAQEIEIKMAQGSKPGEGGQIPGDKVTADIAATRGSVPGVMLISPPPHHDIYSIEDLAQLIHDLKQVSQKPICVKLVSCAGVGTIAAGVAKGGARAIQISGHDGGTGASPLASIKHAGLPWELGLTEAQQVLVANGLRKRVKLRVDGGLKTGRDVVIAAMMGAEEFGFGTAPLVAAGCVMARQCHANTCPVGIATQREDLRARYPGTPDHVIAFMYFLAENVRLILAQMGVRRMADIIGHVELLKQKTNLPERARRVSLDAILKPPVGTARRLETEDWHIAAATTDEKIWEDFRDSVEAKRAEKRTYKVSNADRSLGLRMAGEVAKRYGDLGLEPGLLEIELYGQAGQSLGAFLPQGISISLEGEAQDGVAKSLAGGRVSIRPSGARENDVLIGNTCLYGASKGELFVAGRAGERFAVRNSGAVAVVEGCGDHGCEYMTGGVVVVLGETGLNFGAGMSGGQAFVWDPDGVFPDRVNRDSVTVEPVAEADFPKLRMILEAHMAATGSKRAVQALSSLESFLTVTALSA</sequence>
<dbReference type="InterPro" id="IPR002932">
    <property type="entry name" value="Glu_synthdom"/>
</dbReference>
<feature type="domain" description="Glutamine amidotransferase type-2" evidence="15">
    <location>
        <begin position="19"/>
        <end position="416"/>
    </location>
</feature>
<comment type="cofactor">
    <cofactor evidence="1">
        <name>FMN</name>
        <dbReference type="ChEBI" id="CHEBI:58210"/>
    </cofactor>
</comment>
<keyword evidence="7" id="KW-0479">Metal-binding</keyword>
<keyword evidence="4" id="KW-0028">Amino-acid biosynthesis</keyword>
<gene>
    <name evidence="16" type="primary">gltB</name>
    <name evidence="16" type="ORF">FRD01_18100</name>
</gene>
<evidence type="ECO:0000313" key="17">
    <source>
        <dbReference type="Proteomes" id="UP000321595"/>
    </source>
</evidence>
<dbReference type="InterPro" id="IPR006982">
    <property type="entry name" value="Glu_synth_centr_N"/>
</dbReference>
<keyword evidence="10" id="KW-0408">Iron</keyword>
<dbReference type="NCBIfam" id="NF008730">
    <property type="entry name" value="PRK11750.1"/>
    <property type="match status" value="1"/>
</dbReference>
<evidence type="ECO:0000256" key="3">
    <source>
        <dbReference type="ARBA" id="ARBA00009716"/>
    </source>
</evidence>
<organism evidence="16 17">
    <name type="scientific">Microvenator marinus</name>
    <dbReference type="NCBI Taxonomy" id="2600177"/>
    <lineage>
        <taxon>Bacteria</taxon>
        <taxon>Deltaproteobacteria</taxon>
        <taxon>Bradymonadales</taxon>
        <taxon>Microvenatoraceae</taxon>
        <taxon>Microvenator</taxon>
    </lineage>
</organism>
<keyword evidence="8" id="KW-0315">Glutamine amidotransferase</keyword>
<dbReference type="Pfam" id="PF01645">
    <property type="entry name" value="Glu_synthase"/>
    <property type="match status" value="1"/>
</dbReference>
<evidence type="ECO:0000256" key="13">
    <source>
        <dbReference type="ARBA" id="ARBA00023291"/>
    </source>
</evidence>
<keyword evidence="6" id="KW-0288">FMN</keyword>
<comment type="similarity">
    <text evidence="3">Belongs to the glutamate synthase family.</text>
</comment>
<dbReference type="GO" id="GO:0019676">
    <property type="term" value="P:ammonia assimilation cycle"/>
    <property type="evidence" value="ECO:0007669"/>
    <property type="project" value="TreeGrafter"/>
</dbReference>
<comment type="pathway">
    <text evidence="14">Amino-acid biosynthesis.</text>
</comment>
<dbReference type="Pfam" id="PF01493">
    <property type="entry name" value="GXGXG"/>
    <property type="match status" value="1"/>
</dbReference>
<dbReference type="RefSeq" id="WP_146962146.1">
    <property type="nucleotide sequence ID" value="NZ_CP042467.1"/>
</dbReference>
<dbReference type="GO" id="GO:0051538">
    <property type="term" value="F:3 iron, 4 sulfur cluster binding"/>
    <property type="evidence" value="ECO:0007669"/>
    <property type="project" value="UniProtKB-KW"/>
</dbReference>
<dbReference type="Gene3D" id="3.20.20.70">
    <property type="entry name" value="Aldolase class I"/>
    <property type="match status" value="2"/>
</dbReference>
<protein>
    <submittedName>
        <fullName evidence="16">Glutamate synthase large subunit</fullName>
        <ecNumber evidence="16">1.4.1.13</ecNumber>
    </submittedName>
</protein>
<evidence type="ECO:0000256" key="7">
    <source>
        <dbReference type="ARBA" id="ARBA00022723"/>
    </source>
</evidence>
<keyword evidence="9 16" id="KW-0560">Oxidoreductase</keyword>
<dbReference type="Pfam" id="PF04898">
    <property type="entry name" value="Glu_syn_central"/>
    <property type="match status" value="1"/>
</dbReference>
<comment type="cofactor">
    <cofactor evidence="2">
        <name>[3Fe-4S] cluster</name>
        <dbReference type="ChEBI" id="CHEBI:21137"/>
    </cofactor>
</comment>
<dbReference type="PANTHER" id="PTHR11938">
    <property type="entry name" value="FAD NADPH DEHYDROGENASE/OXIDOREDUCTASE"/>
    <property type="match status" value="1"/>
</dbReference>
<proteinExistence type="inferred from homology"/>
<dbReference type="CDD" id="cd02808">
    <property type="entry name" value="GltS_FMN"/>
    <property type="match status" value="1"/>
</dbReference>
<dbReference type="OrthoDB" id="9758182at2"/>
<dbReference type="Gene3D" id="2.160.20.60">
    <property type="entry name" value="Glutamate synthase, alpha subunit, C-terminal domain"/>
    <property type="match status" value="1"/>
</dbReference>
<evidence type="ECO:0000256" key="10">
    <source>
        <dbReference type="ARBA" id="ARBA00023004"/>
    </source>
</evidence>
<name>A0A5B8XVB6_9DELT</name>
<dbReference type="EMBL" id="CP042467">
    <property type="protein sequence ID" value="QED29117.1"/>
    <property type="molecule type" value="Genomic_DNA"/>
</dbReference>
<dbReference type="Gene3D" id="3.60.20.10">
    <property type="entry name" value="Glutamine Phosphoribosylpyrophosphate, subunit 1, domain 1"/>
    <property type="match status" value="1"/>
</dbReference>
<dbReference type="GO" id="GO:0046872">
    <property type="term" value="F:metal ion binding"/>
    <property type="evidence" value="ECO:0007669"/>
    <property type="project" value="UniProtKB-KW"/>
</dbReference>
<dbReference type="InterPro" id="IPR029055">
    <property type="entry name" value="Ntn_hydrolases_N"/>
</dbReference>
<dbReference type="SUPFAM" id="SSF69336">
    <property type="entry name" value="Alpha subunit of glutamate synthase, C-terminal domain"/>
    <property type="match status" value="1"/>
</dbReference>
<keyword evidence="11" id="KW-0411">Iron-sulfur</keyword>
<dbReference type="InterPro" id="IPR002489">
    <property type="entry name" value="Glu_synth_asu_C"/>
</dbReference>
<dbReference type="SUPFAM" id="SSF51395">
    <property type="entry name" value="FMN-linked oxidoreductases"/>
    <property type="match status" value="1"/>
</dbReference>
<evidence type="ECO:0000256" key="8">
    <source>
        <dbReference type="ARBA" id="ARBA00022962"/>
    </source>
</evidence>
<evidence type="ECO:0000313" key="16">
    <source>
        <dbReference type="EMBL" id="QED29117.1"/>
    </source>
</evidence>
<evidence type="ECO:0000256" key="2">
    <source>
        <dbReference type="ARBA" id="ARBA00001927"/>
    </source>
</evidence>
<accession>A0A5B8XVB6</accession>
<keyword evidence="12" id="KW-0314">Glutamate biosynthesis</keyword>
<dbReference type="InterPro" id="IPR013785">
    <property type="entry name" value="Aldolase_TIM"/>
</dbReference>
<dbReference type="CDD" id="cd00713">
    <property type="entry name" value="GltS"/>
    <property type="match status" value="1"/>
</dbReference>
<dbReference type="EC" id="1.4.1.13" evidence="16"/>
<evidence type="ECO:0000256" key="6">
    <source>
        <dbReference type="ARBA" id="ARBA00022643"/>
    </source>
</evidence>
<dbReference type="Pfam" id="PF00310">
    <property type="entry name" value="GATase_2"/>
    <property type="match status" value="1"/>
</dbReference>
<reference evidence="16 17" key="1">
    <citation type="submission" date="2019-08" db="EMBL/GenBank/DDBJ databases">
        <authorList>
            <person name="Liang Q."/>
        </authorList>
    </citation>
    <scope>NUCLEOTIDE SEQUENCE [LARGE SCALE GENOMIC DNA]</scope>
    <source>
        <strain evidence="16 17">V1718</strain>
    </source>
</reference>
<dbReference type="PANTHER" id="PTHR11938:SF133">
    <property type="entry name" value="GLUTAMATE SYNTHASE (NADH)"/>
    <property type="match status" value="1"/>
</dbReference>
<evidence type="ECO:0000256" key="14">
    <source>
        <dbReference type="ARBA" id="ARBA00029440"/>
    </source>
</evidence>
<dbReference type="InterPro" id="IPR036485">
    <property type="entry name" value="Glu_synth_asu_C_sf"/>
</dbReference>
<keyword evidence="13" id="KW-0003">3Fe-4S</keyword>
<dbReference type="GO" id="GO:0006537">
    <property type="term" value="P:glutamate biosynthetic process"/>
    <property type="evidence" value="ECO:0007669"/>
    <property type="project" value="UniProtKB-KW"/>
</dbReference>
<evidence type="ECO:0000256" key="11">
    <source>
        <dbReference type="ARBA" id="ARBA00023014"/>
    </source>
</evidence>
<dbReference type="PROSITE" id="PS51278">
    <property type="entry name" value="GATASE_TYPE_2"/>
    <property type="match status" value="1"/>
</dbReference>
<dbReference type="GO" id="GO:0004355">
    <property type="term" value="F:glutamate synthase (NADPH) activity"/>
    <property type="evidence" value="ECO:0007669"/>
    <property type="project" value="UniProtKB-EC"/>
</dbReference>
<dbReference type="Proteomes" id="UP000321595">
    <property type="component" value="Chromosome"/>
</dbReference>
<evidence type="ECO:0000256" key="12">
    <source>
        <dbReference type="ARBA" id="ARBA00023164"/>
    </source>
</evidence>
<keyword evidence="5" id="KW-0285">Flavoprotein</keyword>
<dbReference type="InterPro" id="IPR017932">
    <property type="entry name" value="GATase_2_dom"/>
</dbReference>